<feature type="domain" description="Bro-N" evidence="1">
    <location>
        <begin position="99"/>
        <end position="186"/>
    </location>
</feature>
<evidence type="ECO:0000313" key="3">
    <source>
        <dbReference type="EMBL" id="VFK71662.1"/>
    </source>
</evidence>
<evidence type="ECO:0000259" key="1">
    <source>
        <dbReference type="Pfam" id="PF02498"/>
    </source>
</evidence>
<proteinExistence type="predicted"/>
<gene>
    <name evidence="2" type="ORF">BECKUNK1418G_GA0071005_10335</name>
    <name evidence="3" type="ORF">BECKUNK1418H_GA0071006_107618</name>
</gene>
<dbReference type="EMBL" id="CAADFZ010000033">
    <property type="protein sequence ID" value="VFK63388.1"/>
    <property type="molecule type" value="Genomic_DNA"/>
</dbReference>
<evidence type="ECO:0000313" key="2">
    <source>
        <dbReference type="EMBL" id="VFK63388.1"/>
    </source>
</evidence>
<dbReference type="EMBL" id="CAADGD010000076">
    <property type="protein sequence ID" value="VFK71662.1"/>
    <property type="molecule type" value="Genomic_DNA"/>
</dbReference>
<sequence>MLRDIAAVLGIAGLADGRSNRIDKNVIFSILQNQMLITFDFGGASLCHEILHFVQKSLLLSKSLKEEIDMSGNELMPPVRAEDVFHFDETRPDFNALSKKNGFVCWYGRDLMHLLGYQDWRSFNRVIQKAMAACMALDNIDLSENFLKEKRNIDGKEIEDFRLSRFACYLVAMNGDPKKPAVARAQAYFATIAEAFKKYVEEAEEVERVLVRDEITGHEKTLHSTANLAGVENYAFFQNAGYLGMYNMNISALRNLKGVPAKRSPLDFMGKVELAANLFRVTQTEEKIRNEGVTGQQRLEGTAHDVGREVRNTMQRISGTVPEKLPPAEDIRKVKGAIKSSEKEFAKIDKSS</sequence>
<dbReference type="Pfam" id="PF02498">
    <property type="entry name" value="Bro-N"/>
    <property type="match status" value="1"/>
</dbReference>
<dbReference type="AlphaFoldDB" id="A0A451B058"/>
<accession>A0A451B058</accession>
<dbReference type="InterPro" id="IPR003497">
    <property type="entry name" value="BRO_N_domain"/>
</dbReference>
<organism evidence="3">
    <name type="scientific">Candidatus Kentrum sp. UNK</name>
    <dbReference type="NCBI Taxonomy" id="2126344"/>
    <lineage>
        <taxon>Bacteria</taxon>
        <taxon>Pseudomonadati</taxon>
        <taxon>Pseudomonadota</taxon>
        <taxon>Gammaproteobacteria</taxon>
        <taxon>Candidatus Kentrum</taxon>
    </lineage>
</organism>
<name>A0A451B058_9GAMM</name>
<reference evidence="3" key="1">
    <citation type="submission" date="2019-02" db="EMBL/GenBank/DDBJ databases">
        <authorList>
            <person name="Gruber-Vodicka R. H."/>
            <person name="Seah K. B. B."/>
        </authorList>
    </citation>
    <scope>NUCLEOTIDE SEQUENCE</scope>
    <source>
        <strain evidence="3">BECK_BY19</strain>
        <strain evidence="2">BECK_BY8</strain>
    </source>
</reference>
<protein>
    <submittedName>
        <fullName evidence="3">DNA-damage-inducible protein D</fullName>
    </submittedName>
</protein>